<dbReference type="EC" id="2.7.13.3" evidence="2"/>
<evidence type="ECO:0000256" key="5">
    <source>
        <dbReference type="ARBA" id="ARBA00022741"/>
    </source>
</evidence>
<dbReference type="CDD" id="cd00082">
    <property type="entry name" value="HisKA"/>
    <property type="match status" value="1"/>
</dbReference>
<evidence type="ECO:0000256" key="1">
    <source>
        <dbReference type="ARBA" id="ARBA00000085"/>
    </source>
</evidence>
<evidence type="ECO:0000256" key="9">
    <source>
        <dbReference type="SAM" id="Phobius"/>
    </source>
</evidence>
<evidence type="ECO:0000256" key="6">
    <source>
        <dbReference type="ARBA" id="ARBA00022777"/>
    </source>
</evidence>
<reference evidence="12" key="1">
    <citation type="submission" date="2015-08" db="EMBL/GenBank/DDBJ databases">
        <title>Fjat-14210 dsm16467.</title>
        <authorList>
            <person name="Liu B."/>
            <person name="Wang J."/>
            <person name="Zhu Y."/>
            <person name="Liu G."/>
            <person name="Chen Q."/>
            <person name="Chen Z."/>
            <person name="Lan J."/>
            <person name="Che J."/>
            <person name="Ge C."/>
            <person name="Shi H."/>
            <person name="Pan Z."/>
            <person name="Liu X."/>
        </authorList>
    </citation>
    <scope>NUCLEOTIDE SEQUENCE [LARGE SCALE GENOMIC DNA]</scope>
    <source>
        <strain evidence="12">DSM 16467</strain>
    </source>
</reference>
<dbReference type="PATRIC" id="fig|284581.3.peg.4284"/>
<dbReference type="SMART" id="SM00388">
    <property type="entry name" value="HisKA"/>
    <property type="match status" value="1"/>
</dbReference>
<dbReference type="Pfam" id="PF02518">
    <property type="entry name" value="HATPase_c"/>
    <property type="match status" value="1"/>
</dbReference>
<dbReference type="OrthoDB" id="9815750at2"/>
<feature type="domain" description="Histidine kinase" evidence="10">
    <location>
        <begin position="211"/>
        <end position="418"/>
    </location>
</feature>
<dbReference type="PANTHER" id="PTHR43065:SF46">
    <property type="entry name" value="C4-DICARBOXYLATE TRANSPORT SENSOR PROTEIN DCTB"/>
    <property type="match status" value="1"/>
</dbReference>
<evidence type="ECO:0000256" key="7">
    <source>
        <dbReference type="ARBA" id="ARBA00022840"/>
    </source>
</evidence>
<organism evidence="11 12">
    <name type="scientific">Priestia koreensis</name>
    <dbReference type="NCBI Taxonomy" id="284581"/>
    <lineage>
        <taxon>Bacteria</taxon>
        <taxon>Bacillati</taxon>
        <taxon>Bacillota</taxon>
        <taxon>Bacilli</taxon>
        <taxon>Bacillales</taxon>
        <taxon>Bacillaceae</taxon>
        <taxon>Priestia</taxon>
    </lineage>
</organism>
<evidence type="ECO:0000256" key="3">
    <source>
        <dbReference type="ARBA" id="ARBA00022553"/>
    </source>
</evidence>
<keyword evidence="12" id="KW-1185">Reference proteome</keyword>
<dbReference type="PRINTS" id="PR00344">
    <property type="entry name" value="BCTRLSENSOR"/>
</dbReference>
<feature type="transmembrane region" description="Helical" evidence="9">
    <location>
        <begin position="165"/>
        <end position="186"/>
    </location>
</feature>
<keyword evidence="5" id="KW-0547">Nucleotide-binding</keyword>
<gene>
    <name evidence="11" type="ORF">AMD01_19480</name>
</gene>
<dbReference type="GO" id="GO:0000155">
    <property type="term" value="F:phosphorelay sensor kinase activity"/>
    <property type="evidence" value="ECO:0007669"/>
    <property type="project" value="InterPro"/>
</dbReference>
<dbReference type="GO" id="GO:0005524">
    <property type="term" value="F:ATP binding"/>
    <property type="evidence" value="ECO:0007669"/>
    <property type="project" value="UniProtKB-KW"/>
</dbReference>
<keyword evidence="7" id="KW-0067">ATP-binding</keyword>
<comment type="caution">
    <text evidence="11">The sequence shown here is derived from an EMBL/GenBank/DDBJ whole genome shotgun (WGS) entry which is preliminary data.</text>
</comment>
<keyword evidence="9" id="KW-0812">Transmembrane</keyword>
<keyword evidence="3" id="KW-0597">Phosphoprotein</keyword>
<accession>A0A0M0KRV4</accession>
<dbReference type="SUPFAM" id="SSF47384">
    <property type="entry name" value="Homodimeric domain of signal transducing histidine kinase"/>
    <property type="match status" value="1"/>
</dbReference>
<dbReference type="PROSITE" id="PS50109">
    <property type="entry name" value="HIS_KIN"/>
    <property type="match status" value="1"/>
</dbReference>
<feature type="transmembrane region" description="Helical" evidence="9">
    <location>
        <begin position="31"/>
        <end position="52"/>
    </location>
</feature>
<evidence type="ECO:0000256" key="8">
    <source>
        <dbReference type="ARBA" id="ARBA00023012"/>
    </source>
</evidence>
<feature type="transmembrane region" description="Helical" evidence="9">
    <location>
        <begin position="92"/>
        <end position="115"/>
    </location>
</feature>
<evidence type="ECO:0000313" key="11">
    <source>
        <dbReference type="EMBL" id="KOO41128.1"/>
    </source>
</evidence>
<dbReference type="Proteomes" id="UP000037558">
    <property type="component" value="Unassembled WGS sequence"/>
</dbReference>
<keyword evidence="8" id="KW-0902">Two-component regulatory system</keyword>
<dbReference type="SMART" id="SM00387">
    <property type="entry name" value="HATPase_c"/>
    <property type="match status" value="1"/>
</dbReference>
<comment type="catalytic activity">
    <reaction evidence="1">
        <text>ATP + protein L-histidine = ADP + protein N-phospho-L-histidine.</text>
        <dbReference type="EC" id="2.7.13.3"/>
    </reaction>
</comment>
<keyword evidence="6" id="KW-0418">Kinase</keyword>
<feature type="transmembrane region" description="Helical" evidence="9">
    <location>
        <begin position="64"/>
        <end position="86"/>
    </location>
</feature>
<dbReference type="EMBL" id="LILC01000030">
    <property type="protein sequence ID" value="KOO41128.1"/>
    <property type="molecule type" value="Genomic_DNA"/>
</dbReference>
<evidence type="ECO:0000259" key="10">
    <source>
        <dbReference type="PROSITE" id="PS50109"/>
    </source>
</evidence>
<keyword evidence="9" id="KW-1133">Transmembrane helix</keyword>
<sequence>MVTEKLFLHVLIILVPTLLHGIFKEYNRYGSSPYAIGLFQGGATFCCLMFSFSSHDLFWDLRYVPLILAFVYGGRKSGFIVLGFILCGRTMLGGNALIVGYISVLISALFPFLLAKMAWGFSARKRIIFTIILGLGPSLVQLSILLISTALSPNVSIEASLIENVISFGTIQLIGICMASLIYEWMIERKIMKEKIQHAEKLNTLGELAASIAHEVRNPLTVVKGFLQLMNHDQKKERGEYDQYISLVLSELNRAESIISDYLTFAKPQFPKIEVFSLSDMFYDVLALLNPLAVKQGVNLHINVQIPLHLETDQNQLKQVFINLIKNSIEATDNSGTVTIHAQKEDDYVCVQVIDDGKGMNKEQLARIGTLFYTTKDRGTGLGTMVSLRIIEAMDGKITYKSEEGKGTEVHLLLPLNLERSHSMSARA</sequence>
<dbReference type="SUPFAM" id="SSF55874">
    <property type="entry name" value="ATPase domain of HSP90 chaperone/DNA topoisomerase II/histidine kinase"/>
    <property type="match status" value="1"/>
</dbReference>
<dbReference type="InterPro" id="IPR005467">
    <property type="entry name" value="His_kinase_dom"/>
</dbReference>
<dbReference type="CDD" id="cd00075">
    <property type="entry name" value="HATPase"/>
    <property type="match status" value="1"/>
</dbReference>
<dbReference type="Pfam" id="PF00512">
    <property type="entry name" value="HisKA"/>
    <property type="match status" value="1"/>
</dbReference>
<keyword evidence="4" id="KW-0808">Transferase</keyword>
<keyword evidence="9" id="KW-0472">Membrane</keyword>
<dbReference type="Gene3D" id="3.30.565.10">
    <property type="entry name" value="Histidine kinase-like ATPase, C-terminal domain"/>
    <property type="match status" value="1"/>
</dbReference>
<dbReference type="STRING" id="284581.AMD01_19480"/>
<dbReference type="InterPro" id="IPR036890">
    <property type="entry name" value="HATPase_C_sf"/>
</dbReference>
<dbReference type="PANTHER" id="PTHR43065">
    <property type="entry name" value="SENSOR HISTIDINE KINASE"/>
    <property type="match status" value="1"/>
</dbReference>
<name>A0A0M0KRV4_9BACI</name>
<proteinExistence type="predicted"/>
<dbReference type="AlphaFoldDB" id="A0A0M0KRV4"/>
<dbReference type="InterPro" id="IPR036097">
    <property type="entry name" value="HisK_dim/P_sf"/>
</dbReference>
<dbReference type="InterPro" id="IPR003661">
    <property type="entry name" value="HisK_dim/P_dom"/>
</dbReference>
<dbReference type="InterPro" id="IPR003594">
    <property type="entry name" value="HATPase_dom"/>
</dbReference>
<dbReference type="Gene3D" id="1.10.287.130">
    <property type="match status" value="1"/>
</dbReference>
<dbReference type="InterPro" id="IPR004358">
    <property type="entry name" value="Sig_transdc_His_kin-like_C"/>
</dbReference>
<protein>
    <recommendedName>
        <fullName evidence="2">histidine kinase</fullName>
        <ecNumber evidence="2">2.7.13.3</ecNumber>
    </recommendedName>
</protein>
<feature type="transmembrane region" description="Helical" evidence="9">
    <location>
        <begin position="127"/>
        <end position="153"/>
    </location>
</feature>
<evidence type="ECO:0000256" key="4">
    <source>
        <dbReference type="ARBA" id="ARBA00022679"/>
    </source>
</evidence>
<evidence type="ECO:0000256" key="2">
    <source>
        <dbReference type="ARBA" id="ARBA00012438"/>
    </source>
</evidence>
<evidence type="ECO:0000313" key="12">
    <source>
        <dbReference type="Proteomes" id="UP000037558"/>
    </source>
</evidence>